<feature type="domain" description="PII-uridylyltransferase/Glutamine-synthetase adenylyltransferase" evidence="9">
    <location>
        <begin position="312"/>
        <end position="451"/>
    </location>
</feature>
<comment type="cofactor">
    <cofactor evidence="7">
        <name>Mg(2+)</name>
        <dbReference type="ChEBI" id="CHEBI:18420"/>
    </cofactor>
</comment>
<sequence length="1005" mass="109829">MPDDLRQRLQSLPASPFAEGALVHLREASAKQGLVAEMEGVLADERLAAFLGSALGDCPYLCDLAAKDVLRLLAIVEEAPEERVARLIREISTGSWTEKSAVMSALRRAKQDVALTLGLADLGRAIDLETVTGGLSDLADAALDAALRFSLSEAERQGRWRGALPAESGLAILAMGKHGARELNYSSDIDIILIYDPERPGVAEGIEPSVFWVRIVRQLVALLQERTADSYVFRVDLRLRPDPGATPLALSLPAALIYYESMGQNWERAAMIKARVCAGDHACGETFLSEVAPFIWRKYLDFAAIADIHSIKRQMHAHRGHGAIAVAGHDIKRGRGGIREIEFFAQTQQLIAGGRDRALRGRATRPMLSGLAEKGWFSGDVRDQLDGAYVFLRTVEHRLQMVRDEQTHLYPTALEERARIARLMGFEDPEAFEKRMRATLTTVARFYSELFENAPELDTDVGSLVFTGGEDDPETLETLRRMQFEKPERVTETIRSWHFGRFPAMRSTKARERLTEITPGLLTAMSRGGNPDAALGAFDALLRALPAGAQLFSLLASNPALLDMLVFVLGAAPRLAETFARRPHVVDALINPASLAQDGTLEVFRAQLHEATTASRDHEDALNRVRLFVGEQRFMISVRLITGQIASVDAAEIFSDLAQAALCELLDLTRADFRRQYGVIPGGCELVLALGRLGSREMTATSDLDLLIIYDHDAGAAISDGARGLPPSQYYARFTQRLVSALSAPTSEGIAYFVDLRLRPSGRSGPLATHVDAFERYQREEAWTWEHMALSRARPVAGDTALCLRVDQAIAEVTAQQRERGKLVEDVASMRSRVEDARGAGAWDLKTGIGSIMDCEFIAQLALLAGLPKRDGETTSETLVRAGETGALALRDADLLAFSDEWQTAILQAMRIVGDTLADPSAAPEDVKRLIVKLAAGATARWNSERALPSILAEETFFAQDPAGAGERLAFDVFQSALAAVQSATREAYRKSLAFVAKGELHGSA</sequence>
<evidence type="ECO:0000256" key="4">
    <source>
        <dbReference type="ARBA" id="ARBA00022840"/>
    </source>
</evidence>
<keyword evidence="3 7" id="KW-0547">Nucleotide-binding</keyword>
<evidence type="ECO:0000256" key="5">
    <source>
        <dbReference type="ARBA" id="ARBA00022842"/>
    </source>
</evidence>
<dbReference type="Gene3D" id="1.20.120.1510">
    <property type="match status" value="1"/>
</dbReference>
<feature type="domain" description="Glutamate-ammonia ligase adenylyltransferase repeated" evidence="8">
    <location>
        <begin position="564"/>
        <end position="805"/>
    </location>
</feature>
<feature type="domain" description="Glutamate-ammonia ligase adenylyltransferase repeated" evidence="8">
    <location>
        <begin position="75"/>
        <end position="288"/>
    </location>
</feature>
<evidence type="ECO:0000256" key="3">
    <source>
        <dbReference type="ARBA" id="ARBA00022741"/>
    </source>
</evidence>
<keyword evidence="6 7" id="KW-0511">Multifunctional enzyme</keyword>
<dbReference type="GO" id="GO:0016874">
    <property type="term" value="F:ligase activity"/>
    <property type="evidence" value="ECO:0007669"/>
    <property type="project" value="UniProtKB-KW"/>
</dbReference>
<dbReference type="RefSeq" id="WP_177176864.1">
    <property type="nucleotide sequence ID" value="NZ_FOFG01000010.1"/>
</dbReference>
<comment type="similarity">
    <text evidence="7">Belongs to the GlnE family.</text>
</comment>
<dbReference type="InterPro" id="IPR023057">
    <property type="entry name" value="GlnE"/>
</dbReference>
<dbReference type="CDD" id="cd05401">
    <property type="entry name" value="NT_GlnE_GlnD_like"/>
    <property type="match status" value="2"/>
</dbReference>
<keyword evidence="5 7" id="KW-0460">Magnesium</keyword>
<gene>
    <name evidence="7" type="primary">glnE</name>
    <name evidence="10" type="ORF">SAMN05216548_110142</name>
</gene>
<dbReference type="NCBIfam" id="NF010706">
    <property type="entry name" value="PRK14108.1"/>
    <property type="match status" value="1"/>
</dbReference>
<dbReference type="SUPFAM" id="SSF81593">
    <property type="entry name" value="Nucleotidyltransferase substrate binding subunit/domain"/>
    <property type="match status" value="2"/>
</dbReference>
<dbReference type="GO" id="GO:0047388">
    <property type="term" value="F:[glutamine synthetase]-adenylyl-L-tyrosine phosphorylase activity"/>
    <property type="evidence" value="ECO:0007669"/>
    <property type="project" value="UniProtKB-EC"/>
</dbReference>
<dbReference type="GO" id="GO:0008882">
    <property type="term" value="F:[glutamate-ammonia-ligase] adenylyltransferase activity"/>
    <property type="evidence" value="ECO:0007669"/>
    <property type="project" value="UniProtKB-UniRule"/>
</dbReference>
<comment type="function">
    <text evidence="7">Involved in the regulation of glutamine synthetase GlnA, a key enzyme in the process to assimilate ammonia. When cellular nitrogen levels are high, the C-terminal adenylyl transferase (AT) inactivates GlnA by covalent transfer of an adenylyl group from ATP to specific tyrosine residue of GlnA, thus reducing its activity. Conversely, when nitrogen levels are low, the N-terminal adenylyl removase (AR) activates GlnA by removing the adenylyl group by phosphorolysis, increasing its activity. The regulatory region of GlnE binds the signal transduction protein PII (GlnB) which indicates the nitrogen status of the cell.</text>
</comment>
<keyword evidence="11" id="KW-1185">Reference proteome</keyword>
<dbReference type="Proteomes" id="UP000199647">
    <property type="component" value="Unassembled WGS sequence"/>
</dbReference>
<dbReference type="NCBIfam" id="NF008292">
    <property type="entry name" value="PRK11072.1"/>
    <property type="match status" value="1"/>
</dbReference>
<evidence type="ECO:0000313" key="10">
    <source>
        <dbReference type="EMBL" id="SER04637.1"/>
    </source>
</evidence>
<dbReference type="EMBL" id="FOFG01000010">
    <property type="protein sequence ID" value="SER04637.1"/>
    <property type="molecule type" value="Genomic_DNA"/>
</dbReference>
<organism evidence="10 11">
    <name type="scientific">Faunimonas pinastri</name>
    <dbReference type="NCBI Taxonomy" id="1855383"/>
    <lineage>
        <taxon>Bacteria</taxon>
        <taxon>Pseudomonadati</taxon>
        <taxon>Pseudomonadota</taxon>
        <taxon>Alphaproteobacteria</taxon>
        <taxon>Hyphomicrobiales</taxon>
        <taxon>Afifellaceae</taxon>
        <taxon>Faunimonas</taxon>
    </lineage>
</organism>
<evidence type="ECO:0000256" key="6">
    <source>
        <dbReference type="ARBA" id="ARBA00023268"/>
    </source>
</evidence>
<dbReference type="STRING" id="1855383.SAMN05216548_110142"/>
<name>A0A1H9L0G5_9HYPH</name>
<keyword evidence="2 7" id="KW-0548">Nucleotidyltransferase</keyword>
<dbReference type="InterPro" id="IPR043519">
    <property type="entry name" value="NT_sf"/>
</dbReference>
<feature type="region of interest" description="Adenylyl transferase" evidence="7">
    <location>
        <begin position="460"/>
        <end position="1005"/>
    </location>
</feature>
<dbReference type="InterPro" id="IPR005190">
    <property type="entry name" value="GlnE_rpt_dom"/>
</dbReference>
<dbReference type="GO" id="GO:0005829">
    <property type="term" value="C:cytosol"/>
    <property type="evidence" value="ECO:0007669"/>
    <property type="project" value="TreeGrafter"/>
</dbReference>
<dbReference type="InterPro" id="IPR013546">
    <property type="entry name" value="PII_UdlTrfase/GS_AdlTrfase"/>
</dbReference>
<dbReference type="SUPFAM" id="SSF81301">
    <property type="entry name" value="Nucleotidyltransferase"/>
    <property type="match status" value="2"/>
</dbReference>
<dbReference type="Gene3D" id="1.20.120.330">
    <property type="entry name" value="Nucleotidyltransferases domain 2"/>
    <property type="match status" value="2"/>
</dbReference>
<keyword evidence="4 7" id="KW-0067">ATP-binding</keyword>
<comment type="catalytic activity">
    <reaction evidence="7">
        <text>[glutamine synthetase]-L-tyrosine + ATP = [glutamine synthetase]-O(4)-(5'-adenylyl)-L-tyrosine + diphosphate</text>
        <dbReference type="Rhea" id="RHEA:18589"/>
        <dbReference type="Rhea" id="RHEA-COMP:10660"/>
        <dbReference type="Rhea" id="RHEA-COMP:10661"/>
        <dbReference type="ChEBI" id="CHEBI:30616"/>
        <dbReference type="ChEBI" id="CHEBI:33019"/>
        <dbReference type="ChEBI" id="CHEBI:46858"/>
        <dbReference type="ChEBI" id="CHEBI:83624"/>
        <dbReference type="EC" id="2.7.7.42"/>
    </reaction>
</comment>
<dbReference type="PANTHER" id="PTHR30621:SF0">
    <property type="entry name" value="BIFUNCTIONAL GLUTAMINE SYNTHETASE ADENYLYLTRANSFERASE_ADENYLYL-REMOVING ENZYME"/>
    <property type="match status" value="1"/>
</dbReference>
<dbReference type="GO" id="GO:0005524">
    <property type="term" value="F:ATP binding"/>
    <property type="evidence" value="ECO:0007669"/>
    <property type="project" value="UniProtKB-UniRule"/>
</dbReference>
<dbReference type="PANTHER" id="PTHR30621">
    <property type="entry name" value="GLUTAMINE SYNTHETASE ADENYLYLTRANSFERASE"/>
    <property type="match status" value="1"/>
</dbReference>
<evidence type="ECO:0000259" key="9">
    <source>
        <dbReference type="Pfam" id="PF08335"/>
    </source>
</evidence>
<dbReference type="HAMAP" id="MF_00802">
    <property type="entry name" value="GlnE"/>
    <property type="match status" value="1"/>
</dbReference>
<dbReference type="Pfam" id="PF08335">
    <property type="entry name" value="GlnD_UR_UTase"/>
    <property type="match status" value="1"/>
</dbReference>
<dbReference type="GO" id="GO:0000820">
    <property type="term" value="P:regulation of glutamine family amino acid metabolic process"/>
    <property type="evidence" value="ECO:0007669"/>
    <property type="project" value="UniProtKB-UniRule"/>
</dbReference>
<dbReference type="GO" id="GO:0000287">
    <property type="term" value="F:magnesium ion binding"/>
    <property type="evidence" value="ECO:0007669"/>
    <property type="project" value="UniProtKB-UniRule"/>
</dbReference>
<evidence type="ECO:0000313" key="11">
    <source>
        <dbReference type="Proteomes" id="UP000199647"/>
    </source>
</evidence>
<dbReference type="EC" id="2.7.7.89" evidence="7"/>
<dbReference type="Pfam" id="PF03710">
    <property type="entry name" value="GlnE"/>
    <property type="match status" value="2"/>
</dbReference>
<protein>
    <recommendedName>
        <fullName evidence="7">Bifunctional glutamine synthetase adenylyltransferase/adenylyl-removing enzyme</fullName>
    </recommendedName>
    <alternativeName>
        <fullName evidence="7">ATP:glutamine synthetase adenylyltransferase</fullName>
    </alternativeName>
    <alternativeName>
        <fullName evidence="7">ATase</fullName>
    </alternativeName>
    <domain>
        <recommendedName>
            <fullName evidence="7">Glutamine synthetase adenylyl-L-tyrosine phosphorylase</fullName>
            <ecNumber evidence="7">2.7.7.89</ecNumber>
        </recommendedName>
        <alternativeName>
            <fullName evidence="7">Adenylyl removase</fullName>
            <shortName evidence="7">AR</shortName>
            <shortName evidence="7">AT-N</shortName>
        </alternativeName>
    </domain>
    <domain>
        <recommendedName>
            <fullName evidence="7">Glutamine synthetase adenylyl transferase</fullName>
            <ecNumber evidence="7">2.7.7.42</ecNumber>
        </recommendedName>
        <alternativeName>
            <fullName evidence="7">Adenylyl transferase</fullName>
            <shortName evidence="7">AT</shortName>
            <shortName evidence="7">AT-C</shortName>
        </alternativeName>
    </domain>
</protein>
<feature type="region of interest" description="Adenylyl removase" evidence="7">
    <location>
        <begin position="1"/>
        <end position="456"/>
    </location>
</feature>
<evidence type="ECO:0000256" key="1">
    <source>
        <dbReference type="ARBA" id="ARBA00022679"/>
    </source>
</evidence>
<dbReference type="AlphaFoldDB" id="A0A1H9L0G5"/>
<proteinExistence type="inferred from homology"/>
<accession>A0A1H9L0G5</accession>
<keyword evidence="1 7" id="KW-0808">Transferase</keyword>
<reference evidence="10 11" key="1">
    <citation type="submission" date="2016-10" db="EMBL/GenBank/DDBJ databases">
        <authorList>
            <person name="de Groot N.N."/>
        </authorList>
    </citation>
    <scope>NUCLEOTIDE SEQUENCE [LARGE SCALE GENOMIC DNA]</scope>
    <source>
        <strain evidence="10 11">A52C2</strain>
    </source>
</reference>
<dbReference type="Gene3D" id="3.30.460.10">
    <property type="entry name" value="Beta Polymerase, domain 2"/>
    <property type="match status" value="2"/>
</dbReference>
<dbReference type="EC" id="2.7.7.42" evidence="7"/>
<comment type="catalytic activity">
    <reaction evidence="7">
        <text>[glutamine synthetase]-O(4)-(5'-adenylyl)-L-tyrosine + phosphate = [glutamine synthetase]-L-tyrosine + ADP</text>
        <dbReference type="Rhea" id="RHEA:43716"/>
        <dbReference type="Rhea" id="RHEA-COMP:10660"/>
        <dbReference type="Rhea" id="RHEA-COMP:10661"/>
        <dbReference type="ChEBI" id="CHEBI:43474"/>
        <dbReference type="ChEBI" id="CHEBI:46858"/>
        <dbReference type="ChEBI" id="CHEBI:83624"/>
        <dbReference type="ChEBI" id="CHEBI:456216"/>
        <dbReference type="EC" id="2.7.7.89"/>
    </reaction>
</comment>
<keyword evidence="10" id="KW-0436">Ligase</keyword>
<evidence type="ECO:0000259" key="8">
    <source>
        <dbReference type="Pfam" id="PF03710"/>
    </source>
</evidence>
<evidence type="ECO:0000256" key="2">
    <source>
        <dbReference type="ARBA" id="ARBA00022695"/>
    </source>
</evidence>
<evidence type="ECO:0000256" key="7">
    <source>
        <dbReference type="HAMAP-Rule" id="MF_00802"/>
    </source>
</evidence>